<gene>
    <name evidence="6" type="ORF">D0Y50_08985</name>
</gene>
<evidence type="ECO:0000256" key="3">
    <source>
        <dbReference type="ARBA" id="ARBA00023237"/>
    </source>
</evidence>
<evidence type="ECO:0000256" key="1">
    <source>
        <dbReference type="ARBA" id="ARBA00004442"/>
    </source>
</evidence>
<dbReference type="InterPro" id="IPR010104">
    <property type="entry name" value="TonB_rcpt_bac"/>
</dbReference>
<sequence length="1005" mass="109619">MKRFSINRVTAVLISVGLAGQVSAQESAATPQDDEIEKIEVRGFSTSLIQSLNQKRYSDTVTEQISADDLGGLPDVSMADALTRLPGISAVRTGGQAAEINIRGLSGDFVFSTLNGREQVSTSGSRSIEFDQYPSELINSAAVYKSPKASLIEGGVAGTVELQTASALNNEQQHTFSANVRGMFNDRADEIYDATEYGHRLSFSWQGKFLDDTLGISAGFARLYQPSVATQFVGLAYNQQIDVDGLANDTQNPNAQCPGCELVSEGFELQHRGGEETRNGYLASIEWAPHDTLRIKADAFVSRFDTATFARGFRVKFGGENASITNPVVENNVVTGGVFTRTKDNYTRVELVNDDNNEQDQIASYGINADWQITDNFAVQIDISLSKAQSDFKNGLLWGLVAQDATALNPVIDNNVQIAYQLNGLNLPDVAFNQAEAFADTSRVMVSKYGIYPFHNEDELDAYRGDFQYFVDSGPLASIEGGYRYSNREYTNQRSVFEYGNDGALSAAQPPLALNNEITETVSWGGQFDYFPDYLAVDVPGALAAWFPAGVPQPVQTWGPGAAGVINGPGSGADTAWTIQESGDVFETVNAAYLMANLEFNVLGLPINGNIGVRYVDSMQRSTTLQRATTMLSQAEGQTEVSDPTAGAQNILDEAGLVNNFYRPAMLTHEYTDWLPSINLNIKLSEQSQLRMAAAKVMGRAPINRFAANTTTSVETLTASMDRDSGEIQISQPTAKVSGSSRNSPYLDPFYATQYDISYEYYFAQSDGAIVVAGFYKNIDSFIENIAIDPYDFAANGLVTPDSVEVPVFMAAQFEGEEPEQAVDATGAPLFITVPVENGRYETAVNNAKGGYIRGIEIAYTQIYSMLPGALSGLGVNASYSFTESEIERSVGDGVYASALPGLSENVATVTLFWEYADFETRLSARYRDAFVSQQVAVNDQTVNFAEELIFDYQASYNLSDHASVLFQVNNVTDEPTRSYFSDETQTGTLQYFGTQYYLGMTYSF</sequence>
<dbReference type="AlphaFoldDB" id="A0A346NLT1"/>
<dbReference type="PANTHER" id="PTHR40980:SF4">
    <property type="entry name" value="TONB-DEPENDENT RECEPTOR-LIKE BETA-BARREL DOMAIN-CONTAINING PROTEIN"/>
    <property type="match status" value="1"/>
</dbReference>
<dbReference type="Gene3D" id="2.170.130.10">
    <property type="entry name" value="TonB-dependent receptor, plug domain"/>
    <property type="match status" value="1"/>
</dbReference>
<comment type="subcellular location">
    <subcellularLocation>
        <location evidence="1">Cell outer membrane</location>
    </subcellularLocation>
</comment>
<feature type="signal peptide" evidence="4">
    <location>
        <begin position="1"/>
        <end position="24"/>
    </location>
</feature>
<evidence type="ECO:0000256" key="4">
    <source>
        <dbReference type="SAM" id="SignalP"/>
    </source>
</evidence>
<dbReference type="OrthoDB" id="8727862at2"/>
<keyword evidence="7" id="KW-1185">Reference proteome</keyword>
<keyword evidence="3" id="KW-0998">Cell outer membrane</keyword>
<feature type="chain" id="PRO_5016888883" evidence="4">
    <location>
        <begin position="25"/>
        <end position="1005"/>
    </location>
</feature>
<dbReference type="KEGG" id="salm:D0Y50_08985"/>
<dbReference type="Proteomes" id="UP000262073">
    <property type="component" value="Chromosome"/>
</dbReference>
<dbReference type="EMBL" id="CP031769">
    <property type="protein sequence ID" value="AXR06488.1"/>
    <property type="molecule type" value="Genomic_DNA"/>
</dbReference>
<evidence type="ECO:0000313" key="7">
    <source>
        <dbReference type="Proteomes" id="UP000262073"/>
    </source>
</evidence>
<evidence type="ECO:0000256" key="2">
    <source>
        <dbReference type="ARBA" id="ARBA00023136"/>
    </source>
</evidence>
<dbReference type="SUPFAM" id="SSF56935">
    <property type="entry name" value="Porins"/>
    <property type="match status" value="1"/>
</dbReference>
<reference evidence="6 7" key="1">
    <citation type="submission" date="2018-08" db="EMBL/GenBank/DDBJ databases">
        <title>Salinimonas sediminis sp. nov., a piezophilic bacterium isolated from a deep-sea sediment sample from the New Britain Trench.</title>
        <authorList>
            <person name="Cao J."/>
        </authorList>
    </citation>
    <scope>NUCLEOTIDE SEQUENCE [LARGE SCALE GENOMIC DNA]</scope>
    <source>
        <strain evidence="6 7">N102</strain>
    </source>
</reference>
<protein>
    <submittedName>
        <fullName evidence="6">TonB-dependent receptor</fullName>
    </submittedName>
</protein>
<dbReference type="GO" id="GO:0009279">
    <property type="term" value="C:cell outer membrane"/>
    <property type="evidence" value="ECO:0007669"/>
    <property type="project" value="UniProtKB-SubCell"/>
</dbReference>
<feature type="domain" description="TonB-dependent receptor plug" evidence="5">
    <location>
        <begin position="59"/>
        <end position="158"/>
    </location>
</feature>
<proteinExistence type="predicted"/>
<dbReference type="PANTHER" id="PTHR40980">
    <property type="entry name" value="PLUG DOMAIN-CONTAINING PROTEIN"/>
    <property type="match status" value="1"/>
</dbReference>
<organism evidence="6 7">
    <name type="scientific">Salinimonas sediminis</name>
    <dbReference type="NCBI Taxonomy" id="2303538"/>
    <lineage>
        <taxon>Bacteria</taxon>
        <taxon>Pseudomonadati</taxon>
        <taxon>Pseudomonadota</taxon>
        <taxon>Gammaproteobacteria</taxon>
        <taxon>Alteromonadales</taxon>
        <taxon>Alteromonadaceae</taxon>
        <taxon>Alteromonas/Salinimonas group</taxon>
        <taxon>Salinimonas</taxon>
    </lineage>
</organism>
<dbReference type="NCBIfam" id="TIGR01782">
    <property type="entry name" value="TonB-Xanth-Caul"/>
    <property type="match status" value="1"/>
</dbReference>
<dbReference type="Gene3D" id="2.40.170.20">
    <property type="entry name" value="TonB-dependent receptor, beta-barrel domain"/>
    <property type="match status" value="1"/>
</dbReference>
<keyword evidence="4" id="KW-0732">Signal</keyword>
<dbReference type="InterPro" id="IPR012910">
    <property type="entry name" value="Plug_dom"/>
</dbReference>
<keyword evidence="2" id="KW-0472">Membrane</keyword>
<dbReference type="RefSeq" id="WP_117316540.1">
    <property type="nucleotide sequence ID" value="NZ_CP031769.1"/>
</dbReference>
<evidence type="ECO:0000259" key="5">
    <source>
        <dbReference type="Pfam" id="PF07715"/>
    </source>
</evidence>
<dbReference type="Pfam" id="PF07715">
    <property type="entry name" value="Plug"/>
    <property type="match status" value="1"/>
</dbReference>
<dbReference type="InterPro" id="IPR036942">
    <property type="entry name" value="Beta-barrel_TonB_sf"/>
</dbReference>
<evidence type="ECO:0000313" key="6">
    <source>
        <dbReference type="EMBL" id="AXR06488.1"/>
    </source>
</evidence>
<accession>A0A346NLT1</accession>
<keyword evidence="6" id="KW-0675">Receptor</keyword>
<dbReference type="InterPro" id="IPR037066">
    <property type="entry name" value="Plug_dom_sf"/>
</dbReference>
<name>A0A346NLT1_9ALTE</name>